<accession>A0A2P6PUC6</accession>
<dbReference type="EMBL" id="PDCK01000044">
    <property type="protein sequence ID" value="PRQ25532.1"/>
    <property type="molecule type" value="Genomic_DNA"/>
</dbReference>
<evidence type="ECO:0000256" key="9">
    <source>
        <dbReference type="SAM" id="SignalP"/>
    </source>
</evidence>
<dbReference type="OrthoDB" id="776947at2759"/>
<dbReference type="Pfam" id="PF05617">
    <property type="entry name" value="Prolamin_like"/>
    <property type="match status" value="1"/>
</dbReference>
<keyword evidence="5" id="KW-0278">Fertilization</keyword>
<keyword evidence="4 9" id="KW-0732">Signal</keyword>
<evidence type="ECO:0000256" key="3">
    <source>
        <dbReference type="ARBA" id="ARBA00022525"/>
    </source>
</evidence>
<dbReference type="Gramene" id="PRQ25532">
    <property type="protein sequence ID" value="PRQ25532"/>
    <property type="gene ID" value="RchiOBHm_Chr6g0284701"/>
</dbReference>
<evidence type="ECO:0000259" key="10">
    <source>
        <dbReference type="Pfam" id="PF05617"/>
    </source>
</evidence>
<keyword evidence="6" id="KW-0968">Cytoplasmic vesicle</keyword>
<dbReference type="InterPro" id="IPR044711">
    <property type="entry name" value="EC11-15"/>
</dbReference>
<protein>
    <submittedName>
        <fullName evidence="11">Putative Prolamin-like domain-containing protein</fullName>
    </submittedName>
</protein>
<evidence type="ECO:0000256" key="5">
    <source>
        <dbReference type="ARBA" id="ARBA00023279"/>
    </source>
</evidence>
<dbReference type="GO" id="GO:0005576">
    <property type="term" value="C:extracellular region"/>
    <property type="evidence" value="ECO:0007669"/>
    <property type="project" value="UniProtKB-SubCell"/>
</dbReference>
<dbReference type="PANTHER" id="PTHR35293">
    <property type="entry name" value="EGG CELL-SECRETED PROTEIN 1.5"/>
    <property type="match status" value="1"/>
</dbReference>
<dbReference type="GO" id="GO:0009567">
    <property type="term" value="P:double fertilization forming a zygote and endosperm"/>
    <property type="evidence" value="ECO:0007669"/>
    <property type="project" value="InterPro"/>
</dbReference>
<dbReference type="GO" id="GO:2000008">
    <property type="term" value="P:regulation of protein localization to cell surface"/>
    <property type="evidence" value="ECO:0007669"/>
    <property type="project" value="UniProtKB-ARBA"/>
</dbReference>
<evidence type="ECO:0000256" key="1">
    <source>
        <dbReference type="ARBA" id="ARBA00004541"/>
    </source>
</evidence>
<dbReference type="Proteomes" id="UP000238479">
    <property type="component" value="Chromosome 6"/>
</dbReference>
<dbReference type="STRING" id="74649.A0A2P6PUC6"/>
<name>A0A2P6PUC6_ROSCH</name>
<reference evidence="11 12" key="1">
    <citation type="journal article" date="2018" name="Nat. Genet.">
        <title>The Rosa genome provides new insights in the design of modern roses.</title>
        <authorList>
            <person name="Bendahmane M."/>
        </authorList>
    </citation>
    <scope>NUCLEOTIDE SEQUENCE [LARGE SCALE GENOMIC DNA]</scope>
    <source>
        <strain evidence="12">cv. Old Blush</strain>
    </source>
</reference>
<dbReference type="PANTHER" id="PTHR35293:SF1">
    <property type="entry name" value="EGG CELL-SECRETED PROTEIN 1.5"/>
    <property type="match status" value="1"/>
</dbReference>
<feature type="signal peptide" evidence="9">
    <location>
        <begin position="1"/>
        <end position="24"/>
    </location>
</feature>
<comment type="function">
    <text evidence="7">Involved in the regulation of gamete interactions during the double fertilization and to prevent multiple-pollen tube attraction; mediates the redistribution of the gamete fusogen HAP2/GCS1 to the cell surface after secretion upon sperm arrival.</text>
</comment>
<feature type="chain" id="PRO_5015178284" evidence="9">
    <location>
        <begin position="25"/>
        <end position="146"/>
    </location>
</feature>
<comment type="subcellular location">
    <subcellularLocation>
        <location evidence="1">Cytoplasmic vesicle</location>
    </subcellularLocation>
    <subcellularLocation>
        <location evidence="2">Secreted</location>
    </subcellularLocation>
</comment>
<keyword evidence="3" id="KW-0964">Secreted</keyword>
<proteinExistence type="inferred from homology"/>
<sequence>MADTSKLFLLTALLALTMPFMASSFRPLNNRIGSKSNLAARLKLVGKSSNCWDSLIQLQACSSQVVLFFLNGETYLGHGCCIAIRTIEHQCWPALLGSLGFSAEEVDILKGFCDQAIQLEISPPPRPPSIDEATGKVVPDMKKFIP</sequence>
<comment type="similarity">
    <text evidence="8">Belongs to the plant egg cell-secreted peptide family.</text>
</comment>
<evidence type="ECO:0000313" key="12">
    <source>
        <dbReference type="Proteomes" id="UP000238479"/>
    </source>
</evidence>
<evidence type="ECO:0000256" key="6">
    <source>
        <dbReference type="ARBA" id="ARBA00023329"/>
    </source>
</evidence>
<evidence type="ECO:0000256" key="7">
    <source>
        <dbReference type="ARBA" id="ARBA00034457"/>
    </source>
</evidence>
<feature type="domain" description="Prolamin-like" evidence="10">
    <location>
        <begin position="50"/>
        <end position="114"/>
    </location>
</feature>
<dbReference type="AlphaFoldDB" id="A0A2P6PUC6"/>
<evidence type="ECO:0000256" key="8">
    <source>
        <dbReference type="ARBA" id="ARBA00034484"/>
    </source>
</evidence>
<dbReference type="GO" id="GO:0080155">
    <property type="term" value="P:regulation of double fertilization forming a zygote and endosperm"/>
    <property type="evidence" value="ECO:0007669"/>
    <property type="project" value="UniProtKB-ARBA"/>
</dbReference>
<dbReference type="GO" id="GO:0031410">
    <property type="term" value="C:cytoplasmic vesicle"/>
    <property type="evidence" value="ECO:0007669"/>
    <property type="project" value="UniProtKB-SubCell"/>
</dbReference>
<organism evidence="11 12">
    <name type="scientific">Rosa chinensis</name>
    <name type="common">China rose</name>
    <dbReference type="NCBI Taxonomy" id="74649"/>
    <lineage>
        <taxon>Eukaryota</taxon>
        <taxon>Viridiplantae</taxon>
        <taxon>Streptophyta</taxon>
        <taxon>Embryophyta</taxon>
        <taxon>Tracheophyta</taxon>
        <taxon>Spermatophyta</taxon>
        <taxon>Magnoliopsida</taxon>
        <taxon>eudicotyledons</taxon>
        <taxon>Gunneridae</taxon>
        <taxon>Pentapetalae</taxon>
        <taxon>rosids</taxon>
        <taxon>fabids</taxon>
        <taxon>Rosales</taxon>
        <taxon>Rosaceae</taxon>
        <taxon>Rosoideae</taxon>
        <taxon>Rosoideae incertae sedis</taxon>
        <taxon>Rosa</taxon>
    </lineage>
</organism>
<gene>
    <name evidence="11" type="ORF">RchiOBHm_Chr6g0284701</name>
</gene>
<keyword evidence="12" id="KW-1185">Reference proteome</keyword>
<dbReference type="InterPro" id="IPR008502">
    <property type="entry name" value="Prolamin-like"/>
</dbReference>
<evidence type="ECO:0000256" key="2">
    <source>
        <dbReference type="ARBA" id="ARBA00004613"/>
    </source>
</evidence>
<comment type="caution">
    <text evidence="11">The sequence shown here is derived from an EMBL/GenBank/DDBJ whole genome shotgun (WGS) entry which is preliminary data.</text>
</comment>
<dbReference type="OMA" id="NCWESLW"/>
<evidence type="ECO:0000256" key="4">
    <source>
        <dbReference type="ARBA" id="ARBA00022729"/>
    </source>
</evidence>
<evidence type="ECO:0000313" key="11">
    <source>
        <dbReference type="EMBL" id="PRQ25532.1"/>
    </source>
</evidence>